<protein>
    <submittedName>
        <fullName evidence="6">D-allose transporter subunit</fullName>
    </submittedName>
</protein>
<dbReference type="GO" id="GO:0030313">
    <property type="term" value="C:cell envelope"/>
    <property type="evidence" value="ECO:0007669"/>
    <property type="project" value="UniProtKB-SubCell"/>
</dbReference>
<feature type="chain" id="PRO_5039713783" evidence="4">
    <location>
        <begin position="34"/>
        <end position="346"/>
    </location>
</feature>
<comment type="subcellular location">
    <subcellularLocation>
        <location evidence="1">Cell envelope</location>
    </subcellularLocation>
</comment>
<comment type="similarity">
    <text evidence="2">Belongs to the bacterial solute-binding protein 2 family.</text>
</comment>
<evidence type="ECO:0000256" key="1">
    <source>
        <dbReference type="ARBA" id="ARBA00004196"/>
    </source>
</evidence>
<dbReference type="SUPFAM" id="SSF53822">
    <property type="entry name" value="Periplasmic binding protein-like I"/>
    <property type="match status" value="1"/>
</dbReference>
<dbReference type="RefSeq" id="WP_084695658.1">
    <property type="nucleotide sequence ID" value="NZ_JYJA01000037.1"/>
</dbReference>
<proteinExistence type="inferred from homology"/>
<dbReference type="Proteomes" id="UP000034098">
    <property type="component" value="Unassembled WGS sequence"/>
</dbReference>
<dbReference type="InterPro" id="IPR025997">
    <property type="entry name" value="SBP_2_dom"/>
</dbReference>
<evidence type="ECO:0000256" key="4">
    <source>
        <dbReference type="SAM" id="SignalP"/>
    </source>
</evidence>
<evidence type="ECO:0000313" key="6">
    <source>
        <dbReference type="EMBL" id="KJL41670.1"/>
    </source>
</evidence>
<accession>A0A0M2H5B3</accession>
<dbReference type="PROSITE" id="PS51318">
    <property type="entry name" value="TAT"/>
    <property type="match status" value="1"/>
</dbReference>
<keyword evidence="3 4" id="KW-0732">Signal</keyword>
<keyword evidence="7" id="KW-1185">Reference proteome</keyword>
<name>A0A0M2H5B3_MICTR</name>
<dbReference type="Pfam" id="PF13407">
    <property type="entry name" value="Peripla_BP_4"/>
    <property type="match status" value="1"/>
</dbReference>
<feature type="domain" description="Periplasmic binding protein" evidence="5">
    <location>
        <begin position="57"/>
        <end position="313"/>
    </location>
</feature>
<dbReference type="Gene3D" id="3.40.50.2300">
    <property type="match status" value="2"/>
</dbReference>
<dbReference type="AlphaFoldDB" id="A0A0M2H5B3"/>
<evidence type="ECO:0000256" key="2">
    <source>
        <dbReference type="ARBA" id="ARBA00007639"/>
    </source>
</evidence>
<dbReference type="OrthoDB" id="9800520at2"/>
<dbReference type="InterPro" id="IPR006311">
    <property type="entry name" value="TAT_signal"/>
</dbReference>
<comment type="caution">
    <text evidence="6">The sequence shown here is derived from an EMBL/GenBank/DDBJ whole genome shotgun (WGS) entry which is preliminary data.</text>
</comment>
<evidence type="ECO:0000313" key="7">
    <source>
        <dbReference type="Proteomes" id="UP000034098"/>
    </source>
</evidence>
<dbReference type="InterPro" id="IPR028082">
    <property type="entry name" value="Peripla_BP_I"/>
</dbReference>
<dbReference type="EMBL" id="JYJA01000037">
    <property type="protein sequence ID" value="KJL41670.1"/>
    <property type="molecule type" value="Genomic_DNA"/>
</dbReference>
<dbReference type="GO" id="GO:0030246">
    <property type="term" value="F:carbohydrate binding"/>
    <property type="evidence" value="ECO:0007669"/>
    <property type="project" value="UniProtKB-ARBA"/>
</dbReference>
<feature type="signal peptide" evidence="4">
    <location>
        <begin position="1"/>
        <end position="33"/>
    </location>
</feature>
<dbReference type="PROSITE" id="PS51257">
    <property type="entry name" value="PROKAR_LIPOPROTEIN"/>
    <property type="match status" value="1"/>
</dbReference>
<dbReference type="PANTHER" id="PTHR46847">
    <property type="entry name" value="D-ALLOSE-BINDING PERIPLASMIC PROTEIN-RELATED"/>
    <property type="match status" value="1"/>
</dbReference>
<evidence type="ECO:0000259" key="5">
    <source>
        <dbReference type="Pfam" id="PF13407"/>
    </source>
</evidence>
<dbReference type="PANTHER" id="PTHR46847:SF1">
    <property type="entry name" value="D-ALLOSE-BINDING PERIPLASMIC PROTEIN-RELATED"/>
    <property type="match status" value="1"/>
</dbReference>
<evidence type="ECO:0000256" key="3">
    <source>
        <dbReference type="ARBA" id="ARBA00022729"/>
    </source>
</evidence>
<organism evidence="6 7">
    <name type="scientific">Microbacterium trichothecenolyticum</name>
    <name type="common">Aureobacterium trichothecenolyticum</name>
    <dbReference type="NCBI Taxonomy" id="69370"/>
    <lineage>
        <taxon>Bacteria</taxon>
        <taxon>Bacillati</taxon>
        <taxon>Actinomycetota</taxon>
        <taxon>Actinomycetes</taxon>
        <taxon>Micrococcales</taxon>
        <taxon>Microbacteriaceae</taxon>
        <taxon>Microbacterium</taxon>
    </lineage>
</organism>
<reference evidence="6 7" key="1">
    <citation type="submission" date="2015-02" db="EMBL/GenBank/DDBJ databases">
        <title>Draft genome sequences of ten Microbacterium spp. with emphasis on heavy metal contaminated environments.</title>
        <authorList>
            <person name="Corretto E."/>
        </authorList>
    </citation>
    <scope>NUCLEOTIDE SEQUENCE [LARGE SCALE GENOMIC DNA]</scope>
    <source>
        <strain evidence="6 7">DSM 8608</strain>
    </source>
</reference>
<gene>
    <name evidence="6" type="ORF">RS82_02900</name>
</gene>
<sequence>MTKITATTRSKQSSLRRQLLAGACAVAATTLVAGCAASSGSAGEASGEADLHSVQMVIPSRDVNAFFFTLSCDIQAKAPDAGLDVQMVDVKNEDYGVEGFTTALEQAQAKSPEAILTDVPDPTAMDATLQEIRDNGMKLVTYNAVIDDESIPNGQVTTDTYETGVLAAEKMAELTGGAGKMLVIDFGAGNLTTNTRAQGFIETVEKEYPDMELLPTQFDNADPSKTAQIINATLAANPDLAGIWFTYNGGAINGLPSVKDATEPGQIKIISSDADPALVEFLKDGYIQALLPQNAPAIVDALIDRTVSALNDEKIDPVTLRIPPVVVTQDNVDDPEIAAALYKTSC</sequence>
<dbReference type="PATRIC" id="fig|69370.6.peg.2947"/>